<evidence type="ECO:0000256" key="1">
    <source>
        <dbReference type="ARBA" id="ARBA00022729"/>
    </source>
</evidence>
<dbReference type="EC" id="3.5.1.28" evidence="4"/>
<dbReference type="InterPro" id="IPR002508">
    <property type="entry name" value="MurNAc-LAA_cat"/>
</dbReference>
<evidence type="ECO:0000256" key="2">
    <source>
        <dbReference type="ARBA" id="ARBA00022801"/>
    </source>
</evidence>
<keyword evidence="5" id="KW-1185">Reference proteome</keyword>
<protein>
    <submittedName>
        <fullName evidence="4">N-acetylmuramoyl-L-alanine amidase</fullName>
        <ecNumber evidence="4">3.5.1.28</ecNumber>
    </submittedName>
</protein>
<evidence type="ECO:0000313" key="5">
    <source>
        <dbReference type="Proteomes" id="UP001281656"/>
    </source>
</evidence>
<keyword evidence="2 4" id="KW-0378">Hydrolase</keyword>
<sequence length="595" mass="63715">MKSGKGYIFLLISFLFILIASSNLNLVQAASYDDKGIKADIDAGKVWTVRFNKELDENTVNDSVFSVTDENDQPVSITVALGEDKKSVTMVPKNQYAYGKTYSLFIKDGLKAINGAALIKPVKLQFKIKDNAVVDKGYTVTIDAGHGGTDSGNIGQTGVKEKDVNLSVALKAGKILEANGVKVVYTRNSDSVSWNKDNELKARFDIANNAKSDFFLSIHCNSYPENLAANGIETYYVDSDTIGQKFAQSIQDELIGQTSRLNRGVKVGLAQHEILRGTVASAVMVQLGFLTNAEEGAALGTEDYQNKSASAIANGILKSLSYIDKTKNLTISSVEDLSANVVEGNGFTLPLNIPAVMSDGSSKKVNVIWNPKTVDTTKVGTYSYQGVVAGYERPVNLTLIVKAKSGSGTGKVVVLDAGHGLGRDTGATGVTGVQEDDVTLSVTLKTGKILEDHGVQVVYTRTTDQRSTPMEVIDSLQKRCDISNEAGATYFVSIHNNSAGTPNAYGTETYYYAGNSEGQRLASEIQSSLVSTVGSYDRGVKTAGFYVIKNTAAPAALVELGFLSNPDEESKLASEQYQAKYAEGVAWGILRTLGM</sequence>
<dbReference type="EMBL" id="JARUJP010000020">
    <property type="protein sequence ID" value="MDW8802449.1"/>
    <property type="molecule type" value="Genomic_DNA"/>
</dbReference>
<dbReference type="SUPFAM" id="SSF53187">
    <property type="entry name" value="Zn-dependent exopeptidases"/>
    <property type="match status" value="2"/>
</dbReference>
<dbReference type="CDD" id="cd02696">
    <property type="entry name" value="MurNAc-LAA"/>
    <property type="match status" value="2"/>
</dbReference>
<evidence type="ECO:0000313" key="4">
    <source>
        <dbReference type="EMBL" id="MDW8802449.1"/>
    </source>
</evidence>
<name>A0ABU4JWA5_9CLOT</name>
<dbReference type="Gene3D" id="2.60.40.1220">
    <property type="match status" value="1"/>
</dbReference>
<dbReference type="SMART" id="SM00646">
    <property type="entry name" value="Ami_3"/>
    <property type="match status" value="2"/>
</dbReference>
<dbReference type="InterPro" id="IPR011081">
    <property type="entry name" value="Big_4"/>
</dbReference>
<reference evidence="4 5" key="1">
    <citation type="submission" date="2023-04" db="EMBL/GenBank/DDBJ databases">
        <title>Clostridium tannerae sp. nov., isolated from the fecal material of an alpaca.</title>
        <authorList>
            <person name="Miller S."/>
            <person name="Hendry M."/>
            <person name="King J."/>
            <person name="Sankaranarayanan K."/>
            <person name="Lawson P.A."/>
        </authorList>
    </citation>
    <scope>NUCLEOTIDE SEQUENCE [LARGE SCALE GENOMIC DNA]</scope>
    <source>
        <strain evidence="4 5">A1-XYC3</strain>
    </source>
</reference>
<dbReference type="Proteomes" id="UP001281656">
    <property type="component" value="Unassembled WGS sequence"/>
</dbReference>
<gene>
    <name evidence="4" type="ORF">P8V03_14970</name>
</gene>
<dbReference type="Gene3D" id="3.40.630.40">
    <property type="entry name" value="Zn-dependent exopeptidases"/>
    <property type="match status" value="2"/>
</dbReference>
<dbReference type="InterPro" id="IPR014755">
    <property type="entry name" value="Cu-Rt/internalin_Ig-like"/>
</dbReference>
<dbReference type="GO" id="GO:0008745">
    <property type="term" value="F:N-acetylmuramoyl-L-alanine amidase activity"/>
    <property type="evidence" value="ECO:0007669"/>
    <property type="project" value="UniProtKB-EC"/>
</dbReference>
<dbReference type="Pfam" id="PF13205">
    <property type="entry name" value="Big_5"/>
    <property type="match status" value="1"/>
</dbReference>
<accession>A0ABU4JWA5</accession>
<dbReference type="PANTHER" id="PTHR30404:SF0">
    <property type="entry name" value="N-ACETYLMURAMOYL-L-ALANINE AMIDASE AMIC"/>
    <property type="match status" value="1"/>
</dbReference>
<keyword evidence="1" id="KW-0732">Signal</keyword>
<comment type="caution">
    <text evidence="4">The sequence shown here is derived from an EMBL/GenBank/DDBJ whole genome shotgun (WGS) entry which is preliminary data.</text>
</comment>
<dbReference type="PANTHER" id="PTHR30404">
    <property type="entry name" value="N-ACETYLMURAMOYL-L-ALANINE AMIDASE"/>
    <property type="match status" value="1"/>
</dbReference>
<dbReference type="Pfam" id="PF07532">
    <property type="entry name" value="Big_4"/>
    <property type="match status" value="1"/>
</dbReference>
<feature type="domain" description="MurNAc-LAA" evidence="3">
    <location>
        <begin position="480"/>
        <end position="590"/>
    </location>
</feature>
<dbReference type="InterPro" id="IPR032812">
    <property type="entry name" value="SbsA_Ig"/>
</dbReference>
<dbReference type="Pfam" id="PF01520">
    <property type="entry name" value="Amidase_3"/>
    <property type="match status" value="2"/>
</dbReference>
<evidence type="ECO:0000259" key="3">
    <source>
        <dbReference type="SMART" id="SM00646"/>
    </source>
</evidence>
<dbReference type="InterPro" id="IPR050695">
    <property type="entry name" value="N-acetylmuramoyl_amidase_3"/>
</dbReference>
<feature type="domain" description="MurNAc-LAA" evidence="3">
    <location>
        <begin position="204"/>
        <end position="317"/>
    </location>
</feature>
<dbReference type="RefSeq" id="WP_318798776.1">
    <property type="nucleotide sequence ID" value="NZ_JARUJP010000020.1"/>
</dbReference>
<organism evidence="4 5">
    <name type="scientific">Clostridium tanneri</name>
    <dbReference type="NCBI Taxonomy" id="3037988"/>
    <lineage>
        <taxon>Bacteria</taxon>
        <taxon>Bacillati</taxon>
        <taxon>Bacillota</taxon>
        <taxon>Clostridia</taxon>
        <taxon>Eubacteriales</taxon>
        <taxon>Clostridiaceae</taxon>
        <taxon>Clostridium</taxon>
    </lineage>
</organism>
<proteinExistence type="predicted"/>